<dbReference type="EMBL" id="JAJJMB010004448">
    <property type="protein sequence ID" value="KAI3942951.1"/>
    <property type="molecule type" value="Genomic_DNA"/>
</dbReference>
<accession>A0AAD4T5Z5</accession>
<evidence type="ECO:0000313" key="1">
    <source>
        <dbReference type="EMBL" id="KAI3942941.1"/>
    </source>
</evidence>
<comment type="caution">
    <text evidence="2">The sequence shown here is derived from an EMBL/GenBank/DDBJ whole genome shotgun (WGS) entry which is preliminary data.</text>
</comment>
<gene>
    <name evidence="1" type="ORF">MKW98_005453</name>
    <name evidence="2" type="ORF">MKW98_005463</name>
</gene>
<evidence type="ECO:0000313" key="2">
    <source>
        <dbReference type="EMBL" id="KAI3942951.1"/>
    </source>
</evidence>
<dbReference type="EMBL" id="JAJJMB010004448">
    <property type="protein sequence ID" value="KAI3942941.1"/>
    <property type="molecule type" value="Genomic_DNA"/>
</dbReference>
<proteinExistence type="predicted"/>
<name>A0AAD4T5Z5_9MAGN</name>
<sequence>MRAQLVDNAVDDLVEALRAELKSFEDSIMKCSGDRVKVVDLSEAAECVISSFKRRFEEWGSSSGNSRSCKRKRVSGYLLPKALYV</sequence>
<dbReference type="Proteomes" id="UP001202328">
    <property type="component" value="Unassembled WGS sequence"/>
</dbReference>
<keyword evidence="3" id="KW-1185">Reference proteome</keyword>
<dbReference type="AlphaFoldDB" id="A0AAD4T5Z5"/>
<organism evidence="2 3">
    <name type="scientific">Papaver atlanticum</name>
    <dbReference type="NCBI Taxonomy" id="357466"/>
    <lineage>
        <taxon>Eukaryota</taxon>
        <taxon>Viridiplantae</taxon>
        <taxon>Streptophyta</taxon>
        <taxon>Embryophyta</taxon>
        <taxon>Tracheophyta</taxon>
        <taxon>Spermatophyta</taxon>
        <taxon>Magnoliopsida</taxon>
        <taxon>Ranunculales</taxon>
        <taxon>Papaveraceae</taxon>
        <taxon>Papaveroideae</taxon>
        <taxon>Papaver</taxon>
    </lineage>
</organism>
<reference evidence="2" key="1">
    <citation type="submission" date="2022-04" db="EMBL/GenBank/DDBJ databases">
        <title>A functionally conserved STORR gene fusion in Papaver species that diverged 16.8 million years ago.</title>
        <authorList>
            <person name="Catania T."/>
        </authorList>
    </citation>
    <scope>NUCLEOTIDE SEQUENCE</scope>
    <source>
        <strain evidence="2">S-188037</strain>
    </source>
</reference>
<protein>
    <submittedName>
        <fullName evidence="2">Uncharacterized protein</fullName>
    </submittedName>
</protein>
<evidence type="ECO:0000313" key="3">
    <source>
        <dbReference type="Proteomes" id="UP001202328"/>
    </source>
</evidence>